<evidence type="ECO:0000313" key="3">
    <source>
        <dbReference type="EMBL" id="GAI90685.1"/>
    </source>
</evidence>
<feature type="domain" description="MmgE/PrpD C-terminal" evidence="2">
    <location>
        <begin position="1"/>
        <end position="52"/>
    </location>
</feature>
<proteinExistence type="predicted"/>
<evidence type="ECO:0000256" key="1">
    <source>
        <dbReference type="SAM" id="MobiDB-lite"/>
    </source>
</evidence>
<dbReference type="EMBL" id="BARW01020359">
    <property type="protein sequence ID" value="GAI90685.1"/>
    <property type="molecule type" value="Genomic_DNA"/>
</dbReference>
<evidence type="ECO:0000259" key="2">
    <source>
        <dbReference type="Pfam" id="PF19305"/>
    </source>
</evidence>
<name>X1TSY7_9ZZZZ</name>
<protein>
    <recommendedName>
        <fullName evidence="2">MmgE/PrpD C-terminal domain-containing protein</fullName>
    </recommendedName>
</protein>
<gene>
    <name evidence="3" type="ORF">S12H4_34413</name>
</gene>
<dbReference type="AlphaFoldDB" id="X1TSY7"/>
<dbReference type="Pfam" id="PF19305">
    <property type="entry name" value="MmgE_PrpD_C"/>
    <property type="match status" value="1"/>
</dbReference>
<dbReference type="InterPro" id="IPR045337">
    <property type="entry name" value="MmgE_PrpD_C"/>
</dbReference>
<comment type="caution">
    <text evidence="3">The sequence shown here is derived from an EMBL/GenBank/DDBJ whole genome shotgun (WGS) entry which is preliminary data.</text>
</comment>
<feature type="region of interest" description="Disordered" evidence="1">
    <location>
        <begin position="1"/>
        <end position="20"/>
    </location>
</feature>
<feature type="compositionally biased region" description="Basic and acidic residues" evidence="1">
    <location>
        <begin position="1"/>
        <end position="15"/>
    </location>
</feature>
<dbReference type="GO" id="GO:0016829">
    <property type="term" value="F:lyase activity"/>
    <property type="evidence" value="ECO:0007669"/>
    <property type="project" value="InterPro"/>
</dbReference>
<feature type="non-terminal residue" evidence="3">
    <location>
        <position position="1"/>
    </location>
</feature>
<organism evidence="3">
    <name type="scientific">marine sediment metagenome</name>
    <dbReference type="NCBI Taxonomy" id="412755"/>
    <lineage>
        <taxon>unclassified sequences</taxon>
        <taxon>metagenomes</taxon>
        <taxon>ecological metagenomes</taxon>
    </lineage>
</organism>
<sequence>GREFEQQVDDAKGDPRNPISQGEVEEKFIALAVRVLPEERAKKILKLISRLEELENAGDLMCCCKLNKED</sequence>
<dbReference type="SUPFAM" id="SSF103378">
    <property type="entry name" value="2-methylcitrate dehydratase PrpD"/>
    <property type="match status" value="1"/>
</dbReference>
<accession>X1TSY7</accession>
<reference evidence="3" key="1">
    <citation type="journal article" date="2014" name="Front. Microbiol.">
        <title>High frequency of phylogenetically diverse reductive dehalogenase-homologous genes in deep subseafloor sedimentary metagenomes.</title>
        <authorList>
            <person name="Kawai M."/>
            <person name="Futagami T."/>
            <person name="Toyoda A."/>
            <person name="Takaki Y."/>
            <person name="Nishi S."/>
            <person name="Hori S."/>
            <person name="Arai W."/>
            <person name="Tsubouchi T."/>
            <person name="Morono Y."/>
            <person name="Uchiyama I."/>
            <person name="Ito T."/>
            <person name="Fujiyama A."/>
            <person name="Inagaki F."/>
            <person name="Takami H."/>
        </authorList>
    </citation>
    <scope>NUCLEOTIDE SEQUENCE</scope>
    <source>
        <strain evidence="3">Expedition CK06-06</strain>
    </source>
</reference>
<dbReference type="InterPro" id="IPR036148">
    <property type="entry name" value="MmgE/PrpD_sf"/>
</dbReference>